<dbReference type="KEGG" id="lsp:Bsph_2630"/>
<dbReference type="AlphaFoldDB" id="B1HYL1"/>
<proteinExistence type="predicted"/>
<gene>
    <name evidence="1" type="ordered locus">Bsph_2630</name>
</gene>
<dbReference type="HOGENOM" id="CLU_3345497_0_0_9"/>
<dbReference type="Proteomes" id="UP000002164">
    <property type="component" value="Chromosome"/>
</dbReference>
<dbReference type="EMBL" id="CP000817">
    <property type="protein sequence ID" value="ACA40172.1"/>
    <property type="molecule type" value="Genomic_DNA"/>
</dbReference>
<evidence type="ECO:0000313" key="1">
    <source>
        <dbReference type="EMBL" id="ACA40172.1"/>
    </source>
</evidence>
<name>B1HYL1_LYSSC</name>
<dbReference type="EnsemblBacteria" id="ACA40172">
    <property type="protein sequence ID" value="ACA40172"/>
    <property type="gene ID" value="Bsph_2630"/>
</dbReference>
<reference evidence="1 2" key="1">
    <citation type="journal article" date="2008" name="J. Bacteriol.">
        <title>Complete genome sequence of the mosquitocidal bacterium Bacillus sphaericus C3-41 and comparison with those of closely related Bacillus species.</title>
        <authorList>
            <person name="Hu X."/>
            <person name="Fan W."/>
            <person name="Han B."/>
            <person name="Liu H."/>
            <person name="Zheng D."/>
            <person name="Li Q."/>
            <person name="Dong W."/>
            <person name="Yan J."/>
            <person name="Gao M."/>
            <person name="Berry C."/>
            <person name="Yuan Z."/>
        </authorList>
    </citation>
    <scope>NUCLEOTIDE SEQUENCE [LARGE SCALE GENOMIC DNA]</scope>
    <source>
        <strain evidence="1 2">C3-41</strain>
    </source>
</reference>
<evidence type="ECO:0000313" key="2">
    <source>
        <dbReference type="Proteomes" id="UP000002164"/>
    </source>
</evidence>
<protein>
    <submittedName>
        <fullName evidence="1">Uncharacterized protein</fullName>
    </submittedName>
</protein>
<organism evidence="1 2">
    <name type="scientific">Lysinibacillus sphaericus (strain C3-41)</name>
    <dbReference type="NCBI Taxonomy" id="444177"/>
    <lineage>
        <taxon>Bacteria</taxon>
        <taxon>Bacillati</taxon>
        <taxon>Bacillota</taxon>
        <taxon>Bacilli</taxon>
        <taxon>Bacillales</taxon>
        <taxon>Bacillaceae</taxon>
        <taxon>Lysinibacillus</taxon>
    </lineage>
</organism>
<accession>B1HYL1</accession>
<sequence>MHKDIQPVVWVAFNTELEQYSIETVLKKRRKGHIEFQ</sequence>